<evidence type="ECO:0000256" key="1">
    <source>
        <dbReference type="ARBA" id="ARBA00007074"/>
    </source>
</evidence>
<protein>
    <recommendedName>
        <fullName evidence="6">NlpC/P60 domain-containing protein</fullName>
    </recommendedName>
</protein>
<keyword evidence="8" id="KW-1185">Reference proteome</keyword>
<sequence>MHPVLRSAAALVASLALGAGIAVTSSGTAEAVTCRTQLSSYPTVKKGSKGSAAKAAECLLRSSGYATTRNGSISAWDVKQIKAYEKKQGFTPDGVVGWRTWQRLLDGAGARSTSKADKAVAFAKAQLGDSYRYGGTGPSSWDCSGLTQGAWKAAGVSLPRTTQAQYSGGGKKVSKSQLKSGDVVFFYSGRSHAAIYVGGGYVIHASRPGKPVQKVKMSTMPFNGAVRPA</sequence>
<evidence type="ECO:0000256" key="2">
    <source>
        <dbReference type="ARBA" id="ARBA00022670"/>
    </source>
</evidence>
<dbReference type="RefSeq" id="WP_156608702.1">
    <property type="nucleotide sequence ID" value="NZ_WPCU01000004.1"/>
</dbReference>
<dbReference type="Proteomes" id="UP000435304">
    <property type="component" value="Unassembled WGS sequence"/>
</dbReference>
<comment type="caution">
    <text evidence="7">The sequence shown here is derived from an EMBL/GenBank/DDBJ whole genome shotgun (WGS) entry which is preliminary data.</text>
</comment>
<feature type="chain" id="PRO_5025574591" description="NlpC/P60 domain-containing protein" evidence="5">
    <location>
        <begin position="32"/>
        <end position="229"/>
    </location>
</feature>
<dbReference type="Gene3D" id="1.10.101.10">
    <property type="entry name" value="PGBD-like superfamily/PGBD"/>
    <property type="match status" value="1"/>
</dbReference>
<organism evidence="7 8">
    <name type="scientific">Auraticoccus cholistanensis</name>
    <dbReference type="NCBI Taxonomy" id="2656650"/>
    <lineage>
        <taxon>Bacteria</taxon>
        <taxon>Bacillati</taxon>
        <taxon>Actinomycetota</taxon>
        <taxon>Actinomycetes</taxon>
        <taxon>Propionibacteriales</taxon>
        <taxon>Propionibacteriaceae</taxon>
        <taxon>Auraticoccus</taxon>
    </lineage>
</organism>
<comment type="similarity">
    <text evidence="1">Belongs to the peptidase C40 family.</text>
</comment>
<keyword evidence="4" id="KW-0788">Thiol protease</keyword>
<dbReference type="InterPro" id="IPR036366">
    <property type="entry name" value="PGBDSf"/>
</dbReference>
<dbReference type="EMBL" id="WPCU01000004">
    <property type="protein sequence ID" value="MVA75570.1"/>
    <property type="molecule type" value="Genomic_DNA"/>
</dbReference>
<dbReference type="InterPro" id="IPR000064">
    <property type="entry name" value="NLP_P60_dom"/>
</dbReference>
<evidence type="ECO:0000256" key="3">
    <source>
        <dbReference type="ARBA" id="ARBA00022801"/>
    </source>
</evidence>
<feature type="signal peptide" evidence="5">
    <location>
        <begin position="1"/>
        <end position="31"/>
    </location>
</feature>
<dbReference type="InterPro" id="IPR038765">
    <property type="entry name" value="Papain-like_cys_pep_sf"/>
</dbReference>
<dbReference type="PROSITE" id="PS51935">
    <property type="entry name" value="NLPC_P60"/>
    <property type="match status" value="1"/>
</dbReference>
<keyword evidence="5" id="KW-0732">Signal</keyword>
<evidence type="ECO:0000313" key="8">
    <source>
        <dbReference type="Proteomes" id="UP000435304"/>
    </source>
</evidence>
<dbReference type="SUPFAM" id="SSF47090">
    <property type="entry name" value="PGBD-like"/>
    <property type="match status" value="1"/>
</dbReference>
<dbReference type="InterPro" id="IPR002477">
    <property type="entry name" value="Peptidoglycan-bd-like"/>
</dbReference>
<dbReference type="Gene3D" id="3.90.1720.10">
    <property type="entry name" value="endopeptidase domain like (from Nostoc punctiforme)"/>
    <property type="match status" value="1"/>
</dbReference>
<dbReference type="Pfam" id="PF00877">
    <property type="entry name" value="NLPC_P60"/>
    <property type="match status" value="1"/>
</dbReference>
<dbReference type="PANTHER" id="PTHR47359">
    <property type="entry name" value="PEPTIDOGLYCAN DL-ENDOPEPTIDASE CWLO"/>
    <property type="match status" value="1"/>
</dbReference>
<dbReference type="PANTHER" id="PTHR47359:SF3">
    <property type="entry name" value="NLP_P60 DOMAIN-CONTAINING PROTEIN-RELATED"/>
    <property type="match status" value="1"/>
</dbReference>
<evidence type="ECO:0000313" key="7">
    <source>
        <dbReference type="EMBL" id="MVA75570.1"/>
    </source>
</evidence>
<feature type="domain" description="NlpC/P60" evidence="6">
    <location>
        <begin position="113"/>
        <end position="229"/>
    </location>
</feature>
<dbReference type="Pfam" id="PF01471">
    <property type="entry name" value="PG_binding_1"/>
    <property type="match status" value="1"/>
</dbReference>
<evidence type="ECO:0000256" key="5">
    <source>
        <dbReference type="SAM" id="SignalP"/>
    </source>
</evidence>
<gene>
    <name evidence="7" type="ORF">GC722_05960</name>
</gene>
<dbReference type="InterPro" id="IPR051794">
    <property type="entry name" value="PG_Endopeptidase_C40"/>
</dbReference>
<dbReference type="GO" id="GO:0006508">
    <property type="term" value="P:proteolysis"/>
    <property type="evidence" value="ECO:0007669"/>
    <property type="project" value="UniProtKB-KW"/>
</dbReference>
<reference evidence="7 8" key="1">
    <citation type="submission" date="2019-12" db="EMBL/GenBank/DDBJ databases">
        <title>Auraticoccus cholistani sp. nov., an actinomycete isolated from soil of Cholistan desert.</title>
        <authorList>
            <person name="Cheema M.T."/>
        </authorList>
    </citation>
    <scope>NUCLEOTIDE SEQUENCE [LARGE SCALE GENOMIC DNA]</scope>
    <source>
        <strain evidence="7 8">F435</strain>
    </source>
</reference>
<dbReference type="GO" id="GO:0008234">
    <property type="term" value="F:cysteine-type peptidase activity"/>
    <property type="evidence" value="ECO:0007669"/>
    <property type="project" value="UniProtKB-KW"/>
</dbReference>
<dbReference type="InterPro" id="IPR036365">
    <property type="entry name" value="PGBD-like_sf"/>
</dbReference>
<proteinExistence type="inferred from homology"/>
<evidence type="ECO:0000259" key="6">
    <source>
        <dbReference type="PROSITE" id="PS51935"/>
    </source>
</evidence>
<keyword evidence="2" id="KW-0645">Protease</keyword>
<evidence type="ECO:0000256" key="4">
    <source>
        <dbReference type="ARBA" id="ARBA00022807"/>
    </source>
</evidence>
<name>A0A6A9V0K7_9ACTN</name>
<dbReference type="SUPFAM" id="SSF54001">
    <property type="entry name" value="Cysteine proteinases"/>
    <property type="match status" value="1"/>
</dbReference>
<keyword evidence="3" id="KW-0378">Hydrolase</keyword>
<dbReference type="AlphaFoldDB" id="A0A6A9V0K7"/>
<accession>A0A6A9V0K7</accession>